<dbReference type="Pfam" id="PF02623">
    <property type="entry name" value="FliW"/>
    <property type="match status" value="1"/>
</dbReference>
<dbReference type="GO" id="GO:0005737">
    <property type="term" value="C:cytoplasm"/>
    <property type="evidence" value="ECO:0007669"/>
    <property type="project" value="UniProtKB-SubCell"/>
</dbReference>
<keyword evidence="4 5" id="KW-0143">Chaperone</keyword>
<comment type="function">
    <text evidence="5">Acts as an anti-CsrA protein, binds CsrA and prevents it from repressing translation of its target genes, one of which is flagellin. Binds to flagellin and participates in the assembly of the flagellum.</text>
</comment>
<gene>
    <name evidence="5 6" type="primary">fliW</name>
    <name evidence="6" type="ORF">Psch_03678</name>
</gene>
<dbReference type="HAMAP" id="MF_01185">
    <property type="entry name" value="FliW"/>
    <property type="match status" value="1"/>
</dbReference>
<evidence type="ECO:0000256" key="5">
    <source>
        <dbReference type="HAMAP-Rule" id="MF_01185"/>
    </source>
</evidence>
<dbReference type="Proteomes" id="UP000298324">
    <property type="component" value="Unassembled WGS sequence"/>
</dbReference>
<evidence type="ECO:0000313" key="7">
    <source>
        <dbReference type="Proteomes" id="UP000298324"/>
    </source>
</evidence>
<dbReference type="RefSeq" id="WP_190259202.1">
    <property type="nucleotide sequence ID" value="NZ_QFGA01000003.1"/>
</dbReference>
<name>A0A4Y7R7I1_9FIRM</name>
<dbReference type="SUPFAM" id="SSF141457">
    <property type="entry name" value="BH3618-like"/>
    <property type="match status" value="1"/>
</dbReference>
<organism evidence="6 7">
    <name type="scientific">Pelotomaculum schinkii</name>
    <dbReference type="NCBI Taxonomy" id="78350"/>
    <lineage>
        <taxon>Bacteria</taxon>
        <taxon>Bacillati</taxon>
        <taxon>Bacillota</taxon>
        <taxon>Clostridia</taxon>
        <taxon>Eubacteriales</taxon>
        <taxon>Desulfotomaculaceae</taxon>
        <taxon>Pelotomaculum</taxon>
    </lineage>
</organism>
<dbReference type="InterPro" id="IPR003775">
    <property type="entry name" value="Flagellar_assembly_factor_FliW"/>
</dbReference>
<reference evidence="6 7" key="1">
    <citation type="journal article" date="2018" name="Environ. Microbiol.">
        <title>Novel energy conservation strategies and behaviour of Pelotomaculum schinkii driving syntrophic propionate catabolism.</title>
        <authorList>
            <person name="Hidalgo-Ahumada C.A.P."/>
            <person name="Nobu M.K."/>
            <person name="Narihiro T."/>
            <person name="Tamaki H."/>
            <person name="Liu W.T."/>
            <person name="Kamagata Y."/>
            <person name="Stams A.J.M."/>
            <person name="Imachi H."/>
            <person name="Sousa D.Z."/>
        </authorList>
    </citation>
    <scope>NUCLEOTIDE SEQUENCE [LARGE SCALE GENOMIC DNA]</scope>
    <source>
        <strain evidence="6 7">HH</strain>
    </source>
</reference>
<keyword evidence="2 5" id="KW-1005">Bacterial flagellum biogenesis</keyword>
<keyword evidence="1 5" id="KW-0963">Cytoplasm</keyword>
<proteinExistence type="inferred from homology"/>
<evidence type="ECO:0000313" key="6">
    <source>
        <dbReference type="EMBL" id="TEB04915.1"/>
    </source>
</evidence>
<comment type="caution">
    <text evidence="6">The sequence shown here is derived from an EMBL/GenBank/DDBJ whole genome shotgun (WGS) entry which is preliminary data.</text>
</comment>
<evidence type="ECO:0000256" key="4">
    <source>
        <dbReference type="ARBA" id="ARBA00023186"/>
    </source>
</evidence>
<dbReference type="GO" id="GO:0044780">
    <property type="term" value="P:bacterial-type flagellum assembly"/>
    <property type="evidence" value="ECO:0007669"/>
    <property type="project" value="UniProtKB-UniRule"/>
</dbReference>
<dbReference type="GO" id="GO:0006417">
    <property type="term" value="P:regulation of translation"/>
    <property type="evidence" value="ECO:0007669"/>
    <property type="project" value="UniProtKB-KW"/>
</dbReference>
<comment type="subcellular location">
    <subcellularLocation>
        <location evidence="5">Cytoplasm</location>
    </subcellularLocation>
</comment>
<comment type="similarity">
    <text evidence="5">Belongs to the FliW family.</text>
</comment>
<accession>A0A4Y7R7I1</accession>
<keyword evidence="6" id="KW-0966">Cell projection</keyword>
<protein>
    <recommendedName>
        <fullName evidence="5">Flagellar assembly factor FliW</fullName>
    </recommendedName>
</protein>
<dbReference type="Gene3D" id="2.30.290.10">
    <property type="entry name" value="BH3618-like"/>
    <property type="match status" value="1"/>
</dbReference>
<dbReference type="EMBL" id="QFGA01000003">
    <property type="protein sequence ID" value="TEB04915.1"/>
    <property type="molecule type" value="Genomic_DNA"/>
</dbReference>
<dbReference type="PANTHER" id="PTHR39190">
    <property type="entry name" value="FLAGELLAR ASSEMBLY FACTOR FLIW"/>
    <property type="match status" value="1"/>
</dbReference>
<evidence type="ECO:0000256" key="1">
    <source>
        <dbReference type="ARBA" id="ARBA00022490"/>
    </source>
</evidence>
<sequence length="150" mass="16677">MADADRVNNRQYENLLFPWGLPGLEDYHEFTLNSLGQDSPFGFLQAAGQQEIGLLLVNPYVFFEHYEFELSEEIAGQLKIDDENQVAVLCTVNTSQGYGAATVNLLAPIIINREKLLAKQVVLNDQKYSLRTPLNCGAKKEERKDAGAGA</sequence>
<keyword evidence="7" id="KW-1185">Reference proteome</keyword>
<dbReference type="PANTHER" id="PTHR39190:SF1">
    <property type="entry name" value="FLAGELLAR ASSEMBLY FACTOR FLIW"/>
    <property type="match status" value="1"/>
</dbReference>
<dbReference type="InterPro" id="IPR024046">
    <property type="entry name" value="Flagellar_assmbl_FliW_dom_sf"/>
</dbReference>
<evidence type="ECO:0000256" key="2">
    <source>
        <dbReference type="ARBA" id="ARBA00022795"/>
    </source>
</evidence>
<evidence type="ECO:0000256" key="3">
    <source>
        <dbReference type="ARBA" id="ARBA00022845"/>
    </source>
</evidence>
<keyword evidence="6" id="KW-0282">Flagellum</keyword>
<dbReference type="AlphaFoldDB" id="A0A4Y7R7I1"/>
<comment type="subunit">
    <text evidence="5">Interacts with translational regulator CsrA and flagellin(s).</text>
</comment>
<keyword evidence="3 5" id="KW-0810">Translation regulation</keyword>
<keyword evidence="6" id="KW-0969">Cilium</keyword>